<feature type="region of interest" description="Disordered" evidence="6">
    <location>
        <begin position="540"/>
        <end position="562"/>
    </location>
</feature>
<feature type="compositionally biased region" description="Polar residues" evidence="6">
    <location>
        <begin position="553"/>
        <end position="562"/>
    </location>
</feature>
<feature type="transmembrane region" description="Helical" evidence="7">
    <location>
        <begin position="146"/>
        <end position="166"/>
    </location>
</feature>
<dbReference type="PANTHER" id="PTHR46726">
    <property type="entry name" value="TWO PORE CHANNEL 3"/>
    <property type="match status" value="1"/>
</dbReference>
<proteinExistence type="predicted"/>
<sequence>MFRPDVSRYSRVSTNVSPLRNSGVGLGPHEPPSRASGLIGYAASDGNEGPGGNPKRASLSDARSSEVGLRFVEGDQVRKGVGACILLSVFVLWGQTDAPALQVWAWADHVLLAVFVLEVVLRLAGQHASGGAVWKQWNRNTFDASVVGLGVIDLWLLPLCTFLGALRDASELGFFGFGLRLARLLRLVRVVGTFPELLTFVQALQALAKSFLWLFVVYAMIVLSTAIALTHLLGHGEAFGLDVMSDEALRPAVDATRAHFLNVPTAAYSLFHLMTIDNWREIADPLIEINTLWRPFFVVFIALASWTMIAVLTAISSNTIIAATADRKDNEAKEQEKMYQSFIEFLRQCFMDADTDGNGVLDREEFSTLISQEVVHTRMKELGVHMSRDDMTKAWEMLDIDESGELTIEEFVTGLSTLQEGLNTKHMVCVDYSLKKVTMKAERQVDELASKSEAIFRQCSELQKVSDEIERDEALREKFHLFMQWVRHSAYGTNASQSESGLQGVASSEEDTHTGRPSSTSHTSMKRGFSSFSAALSLPKSLSRNASRERKSTASQPDSLAS</sequence>
<feature type="domain" description="EF-hand" evidence="8">
    <location>
        <begin position="386"/>
        <end position="421"/>
    </location>
</feature>
<accession>A0A6U6P1H7</accession>
<dbReference type="InterPro" id="IPR027359">
    <property type="entry name" value="Volt_channel_dom_sf"/>
</dbReference>
<dbReference type="SUPFAM" id="SSF47473">
    <property type="entry name" value="EF-hand"/>
    <property type="match status" value="1"/>
</dbReference>
<dbReference type="GO" id="GO:0005216">
    <property type="term" value="F:monoatomic ion channel activity"/>
    <property type="evidence" value="ECO:0007669"/>
    <property type="project" value="InterPro"/>
</dbReference>
<dbReference type="AlphaFoldDB" id="A0A6U6P1H7"/>
<feature type="domain" description="EF-hand" evidence="8">
    <location>
        <begin position="341"/>
        <end position="376"/>
    </location>
</feature>
<evidence type="ECO:0000256" key="7">
    <source>
        <dbReference type="SAM" id="Phobius"/>
    </source>
</evidence>
<evidence type="ECO:0000256" key="2">
    <source>
        <dbReference type="ARBA" id="ARBA00022692"/>
    </source>
</evidence>
<evidence type="ECO:0000256" key="3">
    <source>
        <dbReference type="ARBA" id="ARBA00022837"/>
    </source>
</evidence>
<dbReference type="Gene3D" id="1.10.287.70">
    <property type="match status" value="1"/>
</dbReference>
<keyword evidence="4 7" id="KW-1133">Transmembrane helix</keyword>
<evidence type="ECO:0000256" key="6">
    <source>
        <dbReference type="SAM" id="MobiDB-lite"/>
    </source>
</evidence>
<dbReference type="GO" id="GO:0005509">
    <property type="term" value="F:calcium ion binding"/>
    <property type="evidence" value="ECO:0007669"/>
    <property type="project" value="InterPro"/>
</dbReference>
<name>A0A6U6P1H7_9DINO</name>
<dbReference type="SUPFAM" id="SSF81324">
    <property type="entry name" value="Voltage-gated potassium channels"/>
    <property type="match status" value="1"/>
</dbReference>
<feature type="transmembrane region" description="Helical" evidence="7">
    <location>
        <begin position="211"/>
        <end position="234"/>
    </location>
</feature>
<evidence type="ECO:0000256" key="5">
    <source>
        <dbReference type="ARBA" id="ARBA00023136"/>
    </source>
</evidence>
<feature type="region of interest" description="Disordered" evidence="6">
    <location>
        <begin position="495"/>
        <end position="528"/>
    </location>
</feature>
<dbReference type="SMART" id="SM00054">
    <property type="entry name" value="EFh"/>
    <property type="match status" value="2"/>
</dbReference>
<feature type="transmembrane region" description="Helical" evidence="7">
    <location>
        <begin position="296"/>
        <end position="323"/>
    </location>
</feature>
<dbReference type="Gene3D" id="1.20.120.350">
    <property type="entry name" value="Voltage-gated potassium channels. Chain C"/>
    <property type="match status" value="1"/>
</dbReference>
<gene>
    <name evidence="9" type="ORF">BRAN1462_LOCUS35037</name>
</gene>
<dbReference type="EMBL" id="HBGW01055209">
    <property type="protein sequence ID" value="CAD9592529.1"/>
    <property type="molecule type" value="Transcribed_RNA"/>
</dbReference>
<evidence type="ECO:0000256" key="4">
    <source>
        <dbReference type="ARBA" id="ARBA00022989"/>
    </source>
</evidence>
<dbReference type="InterPro" id="IPR018247">
    <property type="entry name" value="EF_Hand_1_Ca_BS"/>
</dbReference>
<feature type="region of interest" description="Disordered" evidence="6">
    <location>
        <begin position="1"/>
        <end position="61"/>
    </location>
</feature>
<keyword evidence="5 7" id="KW-0472">Membrane</keyword>
<dbReference type="InterPro" id="IPR005821">
    <property type="entry name" value="Ion_trans_dom"/>
</dbReference>
<keyword evidence="2 7" id="KW-0812">Transmembrane</keyword>
<dbReference type="Gene3D" id="1.10.238.10">
    <property type="entry name" value="EF-hand"/>
    <property type="match status" value="1"/>
</dbReference>
<dbReference type="PANTHER" id="PTHR46726:SF1">
    <property type="entry name" value="TWO-PORE CALCIUM CHANNEL 3"/>
    <property type="match status" value="1"/>
</dbReference>
<dbReference type="InterPro" id="IPR002048">
    <property type="entry name" value="EF_hand_dom"/>
</dbReference>
<evidence type="ECO:0000259" key="8">
    <source>
        <dbReference type="PROSITE" id="PS50222"/>
    </source>
</evidence>
<reference evidence="9" key="1">
    <citation type="submission" date="2021-01" db="EMBL/GenBank/DDBJ databases">
        <authorList>
            <person name="Corre E."/>
            <person name="Pelletier E."/>
            <person name="Niang G."/>
            <person name="Scheremetjew M."/>
            <person name="Finn R."/>
            <person name="Kale V."/>
            <person name="Holt S."/>
            <person name="Cochrane G."/>
            <person name="Meng A."/>
            <person name="Brown T."/>
            <person name="Cohen L."/>
        </authorList>
    </citation>
    <scope>NUCLEOTIDE SEQUENCE</scope>
    <source>
        <strain evidence="9">RCC3387</strain>
    </source>
</reference>
<keyword evidence="3" id="KW-0106">Calcium</keyword>
<feature type="compositionally biased region" description="Polar residues" evidence="6">
    <location>
        <begin position="10"/>
        <end position="20"/>
    </location>
</feature>
<dbReference type="GO" id="GO:0016020">
    <property type="term" value="C:membrane"/>
    <property type="evidence" value="ECO:0007669"/>
    <property type="project" value="UniProtKB-SubCell"/>
</dbReference>
<feature type="transmembrane region" description="Helical" evidence="7">
    <location>
        <begin position="186"/>
        <end position="204"/>
    </location>
</feature>
<comment type="subcellular location">
    <subcellularLocation>
        <location evidence="1">Membrane</location>
        <topology evidence="1">Multi-pass membrane protein</topology>
    </subcellularLocation>
</comment>
<dbReference type="PROSITE" id="PS00018">
    <property type="entry name" value="EF_HAND_1"/>
    <property type="match status" value="2"/>
</dbReference>
<evidence type="ECO:0000256" key="1">
    <source>
        <dbReference type="ARBA" id="ARBA00004141"/>
    </source>
</evidence>
<protein>
    <recommendedName>
        <fullName evidence="8">EF-hand domain-containing protein</fullName>
    </recommendedName>
</protein>
<dbReference type="CDD" id="cd00051">
    <property type="entry name" value="EFh"/>
    <property type="match status" value="1"/>
</dbReference>
<evidence type="ECO:0000313" key="9">
    <source>
        <dbReference type="EMBL" id="CAD9592529.1"/>
    </source>
</evidence>
<dbReference type="InterPro" id="IPR011992">
    <property type="entry name" value="EF-hand-dom_pair"/>
</dbReference>
<dbReference type="Pfam" id="PF00520">
    <property type="entry name" value="Ion_trans"/>
    <property type="match status" value="1"/>
</dbReference>
<dbReference type="Pfam" id="PF13499">
    <property type="entry name" value="EF-hand_7"/>
    <property type="match status" value="1"/>
</dbReference>
<dbReference type="PROSITE" id="PS50222">
    <property type="entry name" value="EF_HAND_2"/>
    <property type="match status" value="2"/>
</dbReference>
<organism evidence="9">
    <name type="scientific">Zooxanthella nutricula</name>
    <dbReference type="NCBI Taxonomy" id="1333877"/>
    <lineage>
        <taxon>Eukaryota</taxon>
        <taxon>Sar</taxon>
        <taxon>Alveolata</taxon>
        <taxon>Dinophyceae</taxon>
        <taxon>Peridiniales</taxon>
        <taxon>Peridiniales incertae sedis</taxon>
        <taxon>Zooxanthella</taxon>
    </lineage>
</organism>